<dbReference type="SMART" id="SM00915">
    <property type="entry name" value="Jacalin"/>
    <property type="match status" value="1"/>
</dbReference>
<organism evidence="4 5">
    <name type="scientific">Zostera marina</name>
    <name type="common">Eelgrass</name>
    <dbReference type="NCBI Taxonomy" id="29655"/>
    <lineage>
        <taxon>Eukaryota</taxon>
        <taxon>Viridiplantae</taxon>
        <taxon>Streptophyta</taxon>
        <taxon>Embryophyta</taxon>
        <taxon>Tracheophyta</taxon>
        <taxon>Spermatophyta</taxon>
        <taxon>Magnoliopsida</taxon>
        <taxon>Liliopsida</taxon>
        <taxon>Zosteraceae</taxon>
        <taxon>Zostera</taxon>
    </lineage>
</organism>
<dbReference type="Gene3D" id="2.100.10.30">
    <property type="entry name" value="Jacalin-like lectin domain"/>
    <property type="match status" value="1"/>
</dbReference>
<dbReference type="EMBL" id="LFYR01000817">
    <property type="protein sequence ID" value="KMZ68664.1"/>
    <property type="molecule type" value="Genomic_DNA"/>
</dbReference>
<comment type="caution">
    <text evidence="4">The sequence shown here is derived from an EMBL/GenBank/DDBJ whole genome shotgun (WGS) entry which is preliminary data.</text>
</comment>
<feature type="transmembrane region" description="Helical" evidence="2">
    <location>
        <begin position="32"/>
        <end position="50"/>
    </location>
</feature>
<evidence type="ECO:0000256" key="2">
    <source>
        <dbReference type="SAM" id="Phobius"/>
    </source>
</evidence>
<dbReference type="SUPFAM" id="SSF51101">
    <property type="entry name" value="Mannose-binding lectins"/>
    <property type="match status" value="1"/>
</dbReference>
<dbReference type="PANTHER" id="PTHR46506">
    <property type="entry name" value="OS05G0143600 PROTEIN"/>
    <property type="match status" value="1"/>
</dbReference>
<evidence type="ECO:0000259" key="3">
    <source>
        <dbReference type="PROSITE" id="PS51752"/>
    </source>
</evidence>
<keyword evidence="2" id="KW-0812">Transmembrane</keyword>
<dbReference type="PROSITE" id="PS51752">
    <property type="entry name" value="JACALIN_LECTIN"/>
    <property type="match status" value="1"/>
</dbReference>
<evidence type="ECO:0000256" key="1">
    <source>
        <dbReference type="ARBA" id="ARBA00022734"/>
    </source>
</evidence>
<proteinExistence type="predicted"/>
<protein>
    <recommendedName>
        <fullName evidence="3">Jacalin-type lectin domain-containing protein</fullName>
    </recommendedName>
</protein>
<sequence>MKSWKRSYSFQLFLLAVGWFVGLYVSKLWMKLTVLCVVVIFSFVEFYILMRRNKSSLLPIRSSHANSVFSNLRMFVSKVFEKIFNKKVKVDMDGILIKGPFGKYSGNNFIYNGYDGNIKLYIRSEKVVDSIGFLFTNVGEYKFHRIGGEVGVSTPDELKKGMLHKIKLQRGEEITEVQGAYGSWFDSRVIVYITFRTSKERKFGPYGSDPNSKIIDSEIKILGHFHEFNCGKLVGIFGQGTGYFVNSIGFYFQK</sequence>
<feature type="transmembrane region" description="Helical" evidence="2">
    <location>
        <begin position="7"/>
        <end position="26"/>
    </location>
</feature>
<evidence type="ECO:0000313" key="4">
    <source>
        <dbReference type="EMBL" id="KMZ68664.1"/>
    </source>
</evidence>
<dbReference type="Pfam" id="PF01419">
    <property type="entry name" value="Jacalin"/>
    <property type="match status" value="1"/>
</dbReference>
<feature type="domain" description="Jacalin-type lectin" evidence="3">
    <location>
        <begin position="95"/>
        <end position="254"/>
    </location>
</feature>
<gene>
    <name evidence="4" type="ORF">ZOSMA_231G00070</name>
</gene>
<evidence type="ECO:0000313" key="5">
    <source>
        <dbReference type="Proteomes" id="UP000036987"/>
    </source>
</evidence>
<keyword evidence="1" id="KW-0430">Lectin</keyword>
<dbReference type="GO" id="GO:0030246">
    <property type="term" value="F:carbohydrate binding"/>
    <property type="evidence" value="ECO:0007669"/>
    <property type="project" value="UniProtKB-KW"/>
</dbReference>
<dbReference type="Proteomes" id="UP000036987">
    <property type="component" value="Unassembled WGS sequence"/>
</dbReference>
<accession>A0A0K9PI86</accession>
<keyword evidence="5" id="KW-1185">Reference proteome</keyword>
<dbReference type="InterPro" id="IPR001229">
    <property type="entry name" value="Jacalin-like_lectin_dom"/>
</dbReference>
<name>A0A0K9PI86_ZOSMR</name>
<keyword evidence="2" id="KW-0472">Membrane</keyword>
<dbReference type="OrthoDB" id="581739at2759"/>
<dbReference type="InterPro" id="IPR036404">
    <property type="entry name" value="Jacalin-like_lectin_dom_sf"/>
</dbReference>
<dbReference type="AlphaFoldDB" id="A0A0K9PI86"/>
<keyword evidence="2" id="KW-1133">Transmembrane helix</keyword>
<reference evidence="5" key="1">
    <citation type="journal article" date="2016" name="Nature">
        <title>The genome of the seagrass Zostera marina reveals angiosperm adaptation to the sea.</title>
        <authorList>
            <person name="Olsen J.L."/>
            <person name="Rouze P."/>
            <person name="Verhelst B."/>
            <person name="Lin Y.-C."/>
            <person name="Bayer T."/>
            <person name="Collen J."/>
            <person name="Dattolo E."/>
            <person name="De Paoli E."/>
            <person name="Dittami S."/>
            <person name="Maumus F."/>
            <person name="Michel G."/>
            <person name="Kersting A."/>
            <person name="Lauritano C."/>
            <person name="Lohaus R."/>
            <person name="Toepel M."/>
            <person name="Tonon T."/>
            <person name="Vanneste K."/>
            <person name="Amirebrahimi M."/>
            <person name="Brakel J."/>
            <person name="Bostroem C."/>
            <person name="Chovatia M."/>
            <person name="Grimwood J."/>
            <person name="Jenkins J.W."/>
            <person name="Jueterbock A."/>
            <person name="Mraz A."/>
            <person name="Stam W.T."/>
            <person name="Tice H."/>
            <person name="Bornberg-Bauer E."/>
            <person name="Green P.J."/>
            <person name="Pearson G.A."/>
            <person name="Procaccini G."/>
            <person name="Duarte C.M."/>
            <person name="Schmutz J."/>
            <person name="Reusch T.B.H."/>
            <person name="Van de Peer Y."/>
        </authorList>
    </citation>
    <scope>NUCLEOTIDE SEQUENCE [LARGE SCALE GENOMIC DNA]</scope>
    <source>
        <strain evidence="5">cv. Finnish</strain>
    </source>
</reference>